<organism evidence="2 3">
    <name type="scientific">Mucilaginibacter psychrotolerans</name>
    <dbReference type="NCBI Taxonomy" id="1524096"/>
    <lineage>
        <taxon>Bacteria</taxon>
        <taxon>Pseudomonadati</taxon>
        <taxon>Bacteroidota</taxon>
        <taxon>Sphingobacteriia</taxon>
        <taxon>Sphingobacteriales</taxon>
        <taxon>Sphingobacteriaceae</taxon>
        <taxon>Mucilaginibacter</taxon>
    </lineage>
</organism>
<evidence type="ECO:0000313" key="2">
    <source>
        <dbReference type="EMBL" id="TFF40790.1"/>
    </source>
</evidence>
<feature type="transmembrane region" description="Helical" evidence="1">
    <location>
        <begin position="68"/>
        <end position="90"/>
    </location>
</feature>
<evidence type="ECO:0000256" key="1">
    <source>
        <dbReference type="SAM" id="Phobius"/>
    </source>
</evidence>
<feature type="transmembrane region" description="Helical" evidence="1">
    <location>
        <begin position="156"/>
        <end position="176"/>
    </location>
</feature>
<feature type="transmembrane region" description="Helical" evidence="1">
    <location>
        <begin position="125"/>
        <end position="144"/>
    </location>
</feature>
<evidence type="ECO:0000313" key="3">
    <source>
        <dbReference type="Proteomes" id="UP000297540"/>
    </source>
</evidence>
<dbReference type="OrthoDB" id="982313at2"/>
<dbReference type="Proteomes" id="UP000297540">
    <property type="component" value="Unassembled WGS sequence"/>
</dbReference>
<keyword evidence="1" id="KW-0812">Transmembrane</keyword>
<name>A0A4Y8SQA3_9SPHI</name>
<dbReference type="RefSeq" id="WP_133229726.1">
    <property type="nucleotide sequence ID" value="NZ_SOZE01000001.1"/>
</dbReference>
<reference evidence="2 3" key="1">
    <citation type="journal article" date="2017" name="Int. J. Syst. Evol. Microbiol.">
        <title>Mucilaginibacterpsychrotolerans sp. nov., isolated from peatlands.</title>
        <authorList>
            <person name="Deng Y."/>
            <person name="Shen L."/>
            <person name="Xu B."/>
            <person name="Liu Y."/>
            <person name="Gu Z."/>
            <person name="Liu H."/>
            <person name="Zhou Y."/>
        </authorList>
    </citation>
    <scope>NUCLEOTIDE SEQUENCE [LARGE SCALE GENOMIC DNA]</scope>
    <source>
        <strain evidence="2 3">NH7-4</strain>
    </source>
</reference>
<dbReference type="AlphaFoldDB" id="A0A4Y8SQA3"/>
<keyword evidence="1" id="KW-0472">Membrane</keyword>
<proteinExistence type="predicted"/>
<keyword evidence="3" id="KW-1185">Reference proteome</keyword>
<gene>
    <name evidence="2" type="ORF">E2R66_01015</name>
</gene>
<comment type="caution">
    <text evidence="2">The sequence shown here is derived from an EMBL/GenBank/DDBJ whole genome shotgun (WGS) entry which is preliminary data.</text>
</comment>
<feature type="transmembrane region" description="Helical" evidence="1">
    <location>
        <begin position="41"/>
        <end position="62"/>
    </location>
</feature>
<dbReference type="EMBL" id="SOZE01000001">
    <property type="protein sequence ID" value="TFF40790.1"/>
    <property type="molecule type" value="Genomic_DNA"/>
</dbReference>
<sequence>MDIEQVWKGHMAETSSLPDMQSIAQLKPANQSNPLKKMKKLLVKNMVGVACCIAFYVIIIYFFNFWQIRVLIGITLLFTLWALATAWQLYRSADDQVSATNLLDELKRNRDALNLWMRIQMRVSVFIYPFSAAGGYLWGGVLGSGKDVAAFMSKPIAAWALIACIIVLTPLGYLAGKWMFKKTFGKVITQLDENIASLSADAA</sequence>
<accession>A0A4Y8SQA3</accession>
<keyword evidence="1" id="KW-1133">Transmembrane helix</keyword>
<protein>
    <submittedName>
        <fullName evidence="2">Uncharacterized protein</fullName>
    </submittedName>
</protein>